<name>A0A087SUV5_STEMI</name>
<gene>
    <name evidence="1" type="ORF">X975_19260</name>
</gene>
<dbReference type="Proteomes" id="UP000054359">
    <property type="component" value="Unassembled WGS sequence"/>
</dbReference>
<evidence type="ECO:0000313" key="2">
    <source>
        <dbReference type="Proteomes" id="UP000054359"/>
    </source>
</evidence>
<evidence type="ECO:0000313" key="1">
    <source>
        <dbReference type="EMBL" id="KFM56644.1"/>
    </source>
</evidence>
<dbReference type="EMBL" id="KK112064">
    <property type="protein sequence ID" value="KFM56644.1"/>
    <property type="molecule type" value="Genomic_DNA"/>
</dbReference>
<protein>
    <submittedName>
        <fullName evidence="1">Uncharacterized protein</fullName>
    </submittedName>
</protein>
<accession>A0A087SUV5</accession>
<organism evidence="1 2">
    <name type="scientific">Stegodyphus mimosarum</name>
    <name type="common">African social velvet spider</name>
    <dbReference type="NCBI Taxonomy" id="407821"/>
    <lineage>
        <taxon>Eukaryota</taxon>
        <taxon>Metazoa</taxon>
        <taxon>Ecdysozoa</taxon>
        <taxon>Arthropoda</taxon>
        <taxon>Chelicerata</taxon>
        <taxon>Arachnida</taxon>
        <taxon>Araneae</taxon>
        <taxon>Araneomorphae</taxon>
        <taxon>Entelegynae</taxon>
        <taxon>Eresoidea</taxon>
        <taxon>Eresidae</taxon>
        <taxon>Stegodyphus</taxon>
    </lineage>
</organism>
<dbReference type="AlphaFoldDB" id="A0A087SUV5"/>
<sequence length="37" mass="3936">PPRGGLQTDKFSLGSESSFSLNSCQLTMSALEDFDIG</sequence>
<keyword evidence="2" id="KW-1185">Reference proteome</keyword>
<feature type="non-terminal residue" evidence="1">
    <location>
        <position position="37"/>
    </location>
</feature>
<proteinExistence type="predicted"/>
<reference evidence="1 2" key="1">
    <citation type="submission" date="2013-11" db="EMBL/GenBank/DDBJ databases">
        <title>Genome sequencing of Stegodyphus mimosarum.</title>
        <authorList>
            <person name="Bechsgaard J."/>
        </authorList>
    </citation>
    <scope>NUCLEOTIDE SEQUENCE [LARGE SCALE GENOMIC DNA]</scope>
</reference>
<feature type="non-terminal residue" evidence="1">
    <location>
        <position position="1"/>
    </location>
</feature>